<dbReference type="SUPFAM" id="SSF56059">
    <property type="entry name" value="Glutathione synthetase ATP-binding domain-like"/>
    <property type="match status" value="1"/>
</dbReference>
<comment type="caution">
    <text evidence="2">The sequence shown here is derived from an EMBL/GenBank/DDBJ whole genome shotgun (WGS) entry which is preliminary data.</text>
</comment>
<name>A0A831WQQ1_PROAE</name>
<evidence type="ECO:0000259" key="1">
    <source>
        <dbReference type="Pfam" id="PF14397"/>
    </source>
</evidence>
<feature type="domain" description="Alpha-L-glutamate ligase-related protein ATP-grasp" evidence="1">
    <location>
        <begin position="118"/>
        <end position="381"/>
    </location>
</feature>
<dbReference type="Proteomes" id="UP000886335">
    <property type="component" value="Unassembled WGS sequence"/>
</dbReference>
<reference evidence="2" key="1">
    <citation type="journal article" date="2020" name="mSystems">
        <title>Genome- and Community-Level Interaction Insights into Carbon Utilization and Element Cycling Functions of Hydrothermarchaeota in Hydrothermal Sediment.</title>
        <authorList>
            <person name="Zhou Z."/>
            <person name="Liu Y."/>
            <person name="Xu W."/>
            <person name="Pan J."/>
            <person name="Luo Z.H."/>
            <person name="Li M."/>
        </authorList>
    </citation>
    <scope>NUCLEOTIDE SEQUENCE [LARGE SCALE GENOMIC DNA]</scope>
    <source>
        <strain evidence="2">SpSt-1181</strain>
    </source>
</reference>
<proteinExistence type="predicted"/>
<evidence type="ECO:0000313" key="2">
    <source>
        <dbReference type="EMBL" id="HED30130.1"/>
    </source>
</evidence>
<dbReference type="AlphaFoldDB" id="A0A831WQQ1"/>
<gene>
    <name evidence="2" type="ORF">ENN50_00220</name>
</gene>
<dbReference type="Pfam" id="PF14397">
    <property type="entry name" value="ATPgrasp_ST"/>
    <property type="match status" value="1"/>
</dbReference>
<dbReference type="EMBL" id="DSBW01000006">
    <property type="protein sequence ID" value="HED30130.1"/>
    <property type="molecule type" value="Genomic_DNA"/>
</dbReference>
<sequence>MLPLHDRASERDVGKSQAGWKLNKSTSANKETTMLKRNLRDYFFRFDESMKNLSFFLLYAGGLLYKESRAVNKPFFFKRLPYYLKGYTTESWRLYSQSRQEHDIGLYVSDYQRYNKAPRVNDRYGILLANKNLFTSIMAPYQQYLPQVYAEIMNGRIVPLQATSPEVKDIDSLLELLDTRQAVALKSSTGYGGLGFHVCMKVNGILTIDNEPADRNRLESLITSLDNYIICEYIIQASYARDIFAPAANTIRILTILDPHQRSVTIAAAAHRFGTRTSYPVDNFTRGGLSTSIDLQTGTLGLSAAHTEGGKMKWLEHHPDTNAKISGIRIPRWKETCDTICKLAAYLHYCPLIGWDIVITDSGLKIIEANDSPGVDFLQIHQPLLLNPDMRDFFMRYGILNRAQQKTLRKHR</sequence>
<protein>
    <recommendedName>
        <fullName evidence="1">Alpha-L-glutamate ligase-related protein ATP-grasp domain-containing protein</fullName>
    </recommendedName>
</protein>
<accession>A0A831WQQ1</accession>
<organism evidence="2">
    <name type="scientific">Prosthecochloris aestuarii</name>
    <dbReference type="NCBI Taxonomy" id="1102"/>
    <lineage>
        <taxon>Bacteria</taxon>
        <taxon>Pseudomonadati</taxon>
        <taxon>Chlorobiota</taxon>
        <taxon>Chlorobiia</taxon>
        <taxon>Chlorobiales</taxon>
        <taxon>Chlorobiaceae</taxon>
        <taxon>Prosthecochloris</taxon>
    </lineage>
</organism>
<dbReference type="InterPro" id="IPR039523">
    <property type="entry name" value="RimK-rel_E_lig_ATP-grasp"/>
</dbReference>